<reference evidence="7 8" key="1">
    <citation type="submission" date="2019-03" db="EMBL/GenBank/DDBJ databases">
        <title>First draft genome of Liparis tanakae, snailfish: a comprehensive survey of snailfish specific genes.</title>
        <authorList>
            <person name="Kim W."/>
            <person name="Song I."/>
            <person name="Jeong J.-H."/>
            <person name="Kim D."/>
            <person name="Kim S."/>
            <person name="Ryu S."/>
            <person name="Song J.Y."/>
            <person name="Lee S.K."/>
        </authorList>
    </citation>
    <scope>NUCLEOTIDE SEQUENCE [LARGE SCALE GENOMIC DNA]</scope>
    <source>
        <tissue evidence="7">Muscle</tissue>
    </source>
</reference>
<dbReference type="SMART" id="SM00112">
    <property type="entry name" value="CA"/>
    <property type="match status" value="1"/>
</dbReference>
<dbReference type="GO" id="GO:0016477">
    <property type="term" value="P:cell migration"/>
    <property type="evidence" value="ECO:0007669"/>
    <property type="project" value="TreeGrafter"/>
</dbReference>
<keyword evidence="8" id="KW-1185">Reference proteome</keyword>
<feature type="domain" description="Cadherin" evidence="6">
    <location>
        <begin position="2"/>
        <end position="124"/>
    </location>
</feature>
<evidence type="ECO:0000256" key="2">
    <source>
        <dbReference type="ARBA" id="ARBA00022737"/>
    </source>
</evidence>
<dbReference type="InterPro" id="IPR039808">
    <property type="entry name" value="Cadherin"/>
</dbReference>
<dbReference type="SUPFAM" id="SSF49313">
    <property type="entry name" value="Cadherin-like"/>
    <property type="match status" value="1"/>
</dbReference>
<dbReference type="InterPro" id="IPR015919">
    <property type="entry name" value="Cadherin-like_sf"/>
</dbReference>
<dbReference type="GO" id="GO:0044331">
    <property type="term" value="P:cell-cell adhesion mediated by cadherin"/>
    <property type="evidence" value="ECO:0007669"/>
    <property type="project" value="TreeGrafter"/>
</dbReference>
<dbReference type="GO" id="GO:0007043">
    <property type="term" value="P:cell-cell junction assembly"/>
    <property type="evidence" value="ECO:0007669"/>
    <property type="project" value="TreeGrafter"/>
</dbReference>
<evidence type="ECO:0000256" key="5">
    <source>
        <dbReference type="PROSITE-ProRule" id="PRU00043"/>
    </source>
</evidence>
<dbReference type="CDD" id="cd11304">
    <property type="entry name" value="Cadherin_repeat"/>
    <property type="match status" value="1"/>
</dbReference>
<dbReference type="GO" id="GO:0016339">
    <property type="term" value="P:calcium-dependent cell-cell adhesion via plasma membrane cell adhesion molecules"/>
    <property type="evidence" value="ECO:0007669"/>
    <property type="project" value="TreeGrafter"/>
</dbReference>
<dbReference type="GO" id="GO:0000902">
    <property type="term" value="P:cell morphogenesis"/>
    <property type="evidence" value="ECO:0007669"/>
    <property type="project" value="TreeGrafter"/>
</dbReference>
<dbReference type="InterPro" id="IPR002126">
    <property type="entry name" value="Cadherin-like_dom"/>
</dbReference>
<gene>
    <name evidence="7" type="primary">CDH7_1</name>
    <name evidence="7" type="ORF">EYF80_034083</name>
</gene>
<dbReference type="GO" id="GO:0007156">
    <property type="term" value="P:homophilic cell adhesion via plasma membrane adhesion molecules"/>
    <property type="evidence" value="ECO:0007669"/>
    <property type="project" value="InterPro"/>
</dbReference>
<dbReference type="GO" id="GO:0016342">
    <property type="term" value="C:catenin complex"/>
    <property type="evidence" value="ECO:0007669"/>
    <property type="project" value="TreeGrafter"/>
</dbReference>
<dbReference type="Gene3D" id="2.60.40.60">
    <property type="entry name" value="Cadherins"/>
    <property type="match status" value="1"/>
</dbReference>
<dbReference type="GO" id="GO:0034332">
    <property type="term" value="P:adherens junction organization"/>
    <property type="evidence" value="ECO:0007669"/>
    <property type="project" value="TreeGrafter"/>
</dbReference>
<keyword evidence="4" id="KW-0472">Membrane</keyword>
<evidence type="ECO:0000259" key="6">
    <source>
        <dbReference type="PROSITE" id="PS50268"/>
    </source>
</evidence>
<accession>A0A4Z2GPW3</accession>
<dbReference type="GO" id="GO:0005912">
    <property type="term" value="C:adherens junction"/>
    <property type="evidence" value="ECO:0007669"/>
    <property type="project" value="TreeGrafter"/>
</dbReference>
<dbReference type="OrthoDB" id="8912078at2759"/>
<keyword evidence="2" id="KW-0677">Repeat</keyword>
<evidence type="ECO:0000313" key="8">
    <source>
        <dbReference type="Proteomes" id="UP000314294"/>
    </source>
</evidence>
<evidence type="ECO:0000256" key="3">
    <source>
        <dbReference type="ARBA" id="ARBA00022837"/>
    </source>
</evidence>
<evidence type="ECO:0000256" key="4">
    <source>
        <dbReference type="ARBA" id="ARBA00023136"/>
    </source>
</evidence>
<organism evidence="7 8">
    <name type="scientific">Liparis tanakae</name>
    <name type="common">Tanaka's snailfish</name>
    <dbReference type="NCBI Taxonomy" id="230148"/>
    <lineage>
        <taxon>Eukaryota</taxon>
        <taxon>Metazoa</taxon>
        <taxon>Chordata</taxon>
        <taxon>Craniata</taxon>
        <taxon>Vertebrata</taxon>
        <taxon>Euteleostomi</taxon>
        <taxon>Actinopterygii</taxon>
        <taxon>Neopterygii</taxon>
        <taxon>Teleostei</taxon>
        <taxon>Neoteleostei</taxon>
        <taxon>Acanthomorphata</taxon>
        <taxon>Eupercaria</taxon>
        <taxon>Perciformes</taxon>
        <taxon>Cottioidei</taxon>
        <taxon>Cottales</taxon>
        <taxon>Liparidae</taxon>
        <taxon>Liparis</taxon>
    </lineage>
</organism>
<dbReference type="GO" id="GO:0008013">
    <property type="term" value="F:beta-catenin binding"/>
    <property type="evidence" value="ECO:0007669"/>
    <property type="project" value="TreeGrafter"/>
</dbReference>
<sequence>MEVYERTVPERLVVLTRRPQVIQTVSAVDKDEPLSGHRFYFALAAAVAGNPNFTLRDNKARALPPLRHADNTASVLTRRGGFRRREQLVYRLPVLIVDSGSPALSSTNTLSVRVCDCDSDSVALSCGAVASTATGLSTGALVAILGCIITLLGKKPRDLVVRADGGRRYSELRVIFVAEVILPAALNSAPGR</sequence>
<dbReference type="PANTHER" id="PTHR24027:SF91">
    <property type="entry name" value="CADHERIN-7"/>
    <property type="match status" value="1"/>
</dbReference>
<comment type="caution">
    <text evidence="7">The sequence shown here is derived from an EMBL/GenBank/DDBJ whole genome shotgun (WGS) entry which is preliminary data.</text>
</comment>
<name>A0A4Z2GPW3_9TELE</name>
<dbReference type="PROSITE" id="PS50268">
    <property type="entry name" value="CADHERIN_2"/>
    <property type="match status" value="1"/>
</dbReference>
<protein>
    <submittedName>
        <fullName evidence="7">Cadherin-7</fullName>
    </submittedName>
</protein>
<evidence type="ECO:0000313" key="7">
    <source>
        <dbReference type="EMBL" id="TNN55718.1"/>
    </source>
</evidence>
<dbReference type="GO" id="GO:0045296">
    <property type="term" value="F:cadherin binding"/>
    <property type="evidence" value="ECO:0007669"/>
    <property type="project" value="TreeGrafter"/>
</dbReference>
<evidence type="ECO:0000256" key="1">
    <source>
        <dbReference type="ARBA" id="ARBA00004370"/>
    </source>
</evidence>
<dbReference type="GO" id="GO:0005509">
    <property type="term" value="F:calcium ion binding"/>
    <property type="evidence" value="ECO:0007669"/>
    <property type="project" value="UniProtKB-UniRule"/>
</dbReference>
<dbReference type="EMBL" id="SRLO01000448">
    <property type="protein sequence ID" value="TNN55718.1"/>
    <property type="molecule type" value="Genomic_DNA"/>
</dbReference>
<dbReference type="PANTHER" id="PTHR24027">
    <property type="entry name" value="CADHERIN-23"/>
    <property type="match status" value="1"/>
</dbReference>
<proteinExistence type="predicted"/>
<keyword evidence="3 5" id="KW-0106">Calcium</keyword>
<dbReference type="FunFam" id="2.60.40.60:FF:000265">
    <property type="entry name" value="Cadherin 12"/>
    <property type="match status" value="1"/>
</dbReference>
<dbReference type="Proteomes" id="UP000314294">
    <property type="component" value="Unassembled WGS sequence"/>
</dbReference>
<dbReference type="AlphaFoldDB" id="A0A4Z2GPW3"/>
<comment type="subcellular location">
    <subcellularLocation>
        <location evidence="1">Membrane</location>
    </subcellularLocation>
</comment>